<proteinExistence type="predicted"/>
<dbReference type="AlphaFoldDB" id="A0A517TDH0"/>
<dbReference type="InterPro" id="IPR010359">
    <property type="entry name" value="IrrE_HExxH"/>
</dbReference>
<dbReference type="Gene3D" id="1.10.10.2910">
    <property type="match status" value="1"/>
</dbReference>
<keyword evidence="3" id="KW-1185">Reference proteome</keyword>
<sequence>MNRCLDELVLNCLNFYSKCYPEQELPVDIEAVAKELGVKEITERDIPVDGYLGRNQSGELVVRCKSGVARSRKRFTVAHEIGHILISLSLSEQLDLPVARSENKRSPKEELLANRIAASILMPEKIIHEKVIGKVPHWSILSELADVCDVSIVALLRRIPEALSAPAFFFWLEMSEGKEKFNAFFNKQYSCFFSENPKDILRQFLDSYSPIETVIDMTLNDKRRFLPVTIKSRSNTKRIDVFCIGWLDIVPEDITQ</sequence>
<protein>
    <recommendedName>
        <fullName evidence="1">IrrE N-terminal-like domain-containing protein</fullName>
    </recommendedName>
</protein>
<evidence type="ECO:0000313" key="3">
    <source>
        <dbReference type="Proteomes" id="UP000319976"/>
    </source>
</evidence>
<dbReference type="RefSeq" id="WP_145265498.1">
    <property type="nucleotide sequence ID" value="NZ_CP036316.1"/>
</dbReference>
<name>A0A517TDH0_9PLAN</name>
<dbReference type="EMBL" id="CP036316">
    <property type="protein sequence ID" value="QDT66426.1"/>
    <property type="molecule type" value="Genomic_DNA"/>
</dbReference>
<evidence type="ECO:0000313" key="2">
    <source>
        <dbReference type="EMBL" id="QDT66426.1"/>
    </source>
</evidence>
<reference evidence="2 3" key="1">
    <citation type="submission" date="2019-02" db="EMBL/GenBank/DDBJ databases">
        <title>Deep-cultivation of Planctomycetes and their phenomic and genomic characterization uncovers novel biology.</title>
        <authorList>
            <person name="Wiegand S."/>
            <person name="Jogler M."/>
            <person name="Boedeker C."/>
            <person name="Pinto D."/>
            <person name="Vollmers J."/>
            <person name="Rivas-Marin E."/>
            <person name="Kohn T."/>
            <person name="Peeters S.H."/>
            <person name="Heuer A."/>
            <person name="Rast P."/>
            <person name="Oberbeckmann S."/>
            <person name="Bunk B."/>
            <person name="Jeske O."/>
            <person name="Meyerdierks A."/>
            <person name="Storesund J.E."/>
            <person name="Kallscheuer N."/>
            <person name="Luecker S."/>
            <person name="Lage O.M."/>
            <person name="Pohl T."/>
            <person name="Merkel B.J."/>
            <person name="Hornburger P."/>
            <person name="Mueller R.-W."/>
            <person name="Bruemmer F."/>
            <person name="Labrenz M."/>
            <person name="Spormann A.M."/>
            <person name="Op den Camp H."/>
            <person name="Overmann J."/>
            <person name="Amann R."/>
            <person name="Jetten M.S.M."/>
            <person name="Mascher T."/>
            <person name="Medema M.H."/>
            <person name="Devos D.P."/>
            <person name="Kaster A.-K."/>
            <person name="Ovreas L."/>
            <person name="Rohde M."/>
            <person name="Galperin M.Y."/>
            <person name="Jogler C."/>
        </authorList>
    </citation>
    <scope>NUCLEOTIDE SEQUENCE [LARGE SCALE GENOMIC DNA]</scope>
    <source>
        <strain evidence="2 3">V22</strain>
    </source>
</reference>
<evidence type="ECO:0000259" key="1">
    <source>
        <dbReference type="Pfam" id="PF06114"/>
    </source>
</evidence>
<dbReference type="Proteomes" id="UP000319976">
    <property type="component" value="Chromosome"/>
</dbReference>
<dbReference type="InterPro" id="IPR052345">
    <property type="entry name" value="Rad_response_metalloprotease"/>
</dbReference>
<accession>A0A517TDH0</accession>
<feature type="domain" description="IrrE N-terminal-like" evidence="1">
    <location>
        <begin position="57"/>
        <end position="159"/>
    </location>
</feature>
<dbReference type="PANTHER" id="PTHR43236">
    <property type="entry name" value="ANTITOXIN HIGA1"/>
    <property type="match status" value="1"/>
</dbReference>
<organism evidence="2 3">
    <name type="scientific">Calycomorphotria hydatis</name>
    <dbReference type="NCBI Taxonomy" id="2528027"/>
    <lineage>
        <taxon>Bacteria</taxon>
        <taxon>Pseudomonadati</taxon>
        <taxon>Planctomycetota</taxon>
        <taxon>Planctomycetia</taxon>
        <taxon>Planctomycetales</taxon>
        <taxon>Planctomycetaceae</taxon>
        <taxon>Calycomorphotria</taxon>
    </lineage>
</organism>
<dbReference type="Pfam" id="PF06114">
    <property type="entry name" value="Peptidase_M78"/>
    <property type="match status" value="1"/>
</dbReference>
<dbReference type="PANTHER" id="PTHR43236:SF1">
    <property type="entry name" value="BLL7220 PROTEIN"/>
    <property type="match status" value="1"/>
</dbReference>
<dbReference type="OrthoDB" id="9816277at2"/>
<gene>
    <name evidence="2" type="ORF">V22_36930</name>
</gene>
<dbReference type="KEGG" id="chya:V22_36930"/>